<dbReference type="GO" id="GO:0009378">
    <property type="term" value="F:four-way junction helicase activity"/>
    <property type="evidence" value="ECO:0007669"/>
    <property type="project" value="TreeGrafter"/>
</dbReference>
<keyword evidence="13" id="KW-0732">Signal</keyword>
<dbReference type="Pfam" id="PF16124">
    <property type="entry name" value="RecQ_Zn_bind"/>
    <property type="match status" value="1"/>
</dbReference>
<comment type="subcellular location">
    <subcellularLocation>
        <location evidence="11">Nucleus</location>
    </subcellularLocation>
</comment>
<reference evidence="16 17" key="1">
    <citation type="journal article" date="2018" name="Mol. Biol. Evol.">
        <title>Broad Genomic Sampling Reveals a Smut Pathogenic Ancestry of the Fungal Clade Ustilaginomycotina.</title>
        <authorList>
            <person name="Kijpornyongpan T."/>
            <person name="Mondo S.J."/>
            <person name="Barry K."/>
            <person name="Sandor L."/>
            <person name="Lee J."/>
            <person name="Lipzen A."/>
            <person name="Pangilinan J."/>
            <person name="LaButti K."/>
            <person name="Hainaut M."/>
            <person name="Henrissat B."/>
            <person name="Grigoriev I.V."/>
            <person name="Spatafora J.W."/>
            <person name="Aime M.C."/>
        </authorList>
    </citation>
    <scope>NUCLEOTIDE SEQUENCE [LARGE SCALE GENOMIC DNA]</scope>
    <source>
        <strain evidence="16 17">MCA 5214</strain>
    </source>
</reference>
<protein>
    <recommendedName>
        <fullName evidence="11">ATP-dependent DNA helicase</fullName>
        <ecNumber evidence="11">5.6.2.4</ecNumber>
    </recommendedName>
</protein>
<evidence type="ECO:0000256" key="7">
    <source>
        <dbReference type="ARBA" id="ARBA00023125"/>
    </source>
</evidence>
<dbReference type="InterPro" id="IPR032284">
    <property type="entry name" value="RecQ_Zn-bd"/>
</dbReference>
<dbReference type="RefSeq" id="XP_025363462.1">
    <property type="nucleotide sequence ID" value="XM_025504701.1"/>
</dbReference>
<dbReference type="PANTHER" id="PTHR13710">
    <property type="entry name" value="DNA HELICASE RECQ FAMILY MEMBER"/>
    <property type="match status" value="1"/>
</dbReference>
<dbReference type="SMART" id="SM00487">
    <property type="entry name" value="DEXDc"/>
    <property type="match status" value="1"/>
</dbReference>
<dbReference type="Gene3D" id="3.40.50.300">
    <property type="entry name" value="P-loop containing nucleotide triphosphate hydrolases"/>
    <property type="match status" value="2"/>
</dbReference>
<dbReference type="InterPro" id="IPR014001">
    <property type="entry name" value="Helicase_ATP-bd"/>
</dbReference>
<organism evidence="16 17">
    <name type="scientific">Jaminaea rosea</name>
    <dbReference type="NCBI Taxonomy" id="1569628"/>
    <lineage>
        <taxon>Eukaryota</taxon>
        <taxon>Fungi</taxon>
        <taxon>Dikarya</taxon>
        <taxon>Basidiomycota</taxon>
        <taxon>Ustilaginomycotina</taxon>
        <taxon>Exobasidiomycetes</taxon>
        <taxon>Microstromatales</taxon>
        <taxon>Microstromatales incertae sedis</taxon>
        <taxon>Jaminaea</taxon>
    </lineage>
</organism>
<dbReference type="InterPro" id="IPR036388">
    <property type="entry name" value="WH-like_DNA-bd_sf"/>
</dbReference>
<keyword evidence="2" id="KW-0479">Metal-binding</keyword>
<evidence type="ECO:0000256" key="13">
    <source>
        <dbReference type="SAM" id="SignalP"/>
    </source>
</evidence>
<feature type="compositionally biased region" description="Polar residues" evidence="12">
    <location>
        <begin position="848"/>
        <end position="857"/>
    </location>
</feature>
<feature type="domain" description="Helicase ATP-binding" evidence="14">
    <location>
        <begin position="166"/>
        <end position="331"/>
    </location>
</feature>
<feature type="domain" description="Helicase C-terminal" evidence="15">
    <location>
        <begin position="370"/>
        <end position="521"/>
    </location>
</feature>
<keyword evidence="7" id="KW-0238">DNA-binding</keyword>
<dbReference type="Pfam" id="PF00271">
    <property type="entry name" value="Helicase_C"/>
    <property type="match status" value="1"/>
</dbReference>
<evidence type="ECO:0000259" key="14">
    <source>
        <dbReference type="PROSITE" id="PS51192"/>
    </source>
</evidence>
<dbReference type="InterPro" id="IPR027417">
    <property type="entry name" value="P-loop_NTPase"/>
</dbReference>
<dbReference type="InterPro" id="IPR004589">
    <property type="entry name" value="DNA_helicase_ATP-dep_RecQ"/>
</dbReference>
<dbReference type="PROSITE" id="PS00690">
    <property type="entry name" value="DEAH_ATP_HELICASE"/>
    <property type="match status" value="1"/>
</dbReference>
<sequence>MSHFVFAIYCSLCIASVASARAGDSRRGNESASSDSSSSMARQGGRVVDDDSDDVDVPVASSSRGPAMPSSIAEKLEELASEIQQVDDDISESLEKQRRQLLAKAQAQSGYNSNGNSVATAGPSRLAAGTDYTQSTFPWSGELLNRAKATWGIEKWRMCQEGVVNGGGKSLCYQLPAIMSPGVTLVISPLISLSTDQCFHLRDAGVPCEFMSSALDRPEANSILRRIKNSGRQQPGDEEIQILFVTPERVAKSKTLLSSLQTAYQRHRLARVVIDEAHCCSNQGHDFRPDYRKLSMLRKLFPETRATCLTATCSPSVLQDVLEILGMPDTTEPPNARPNKTVFFTAPLHRPNLNYKVVPRPSASAAANQAIADWILEHHPNETGIVYCLSKKDTETMADALSELSEGKIRAGVYHADVDDREKHRIHVRWREGRIRVVCATIAFGMGIDKPDVRFVLHSGVSKSLEGYYQESGRAGRDGNPSDCVLFYRPQDASRMASLVAGEPTGREKLGAMLDYAQSSRCRKVIFGEYFSDAYQDEETCGRCDNCLEPPEPRDCSFYAWQIVNAMREMYDDGGRVTLGNLADLVRGLKGGQYTVIADSRGGKKKRKGASSGGQTALLQMDQHGGKITELSSDDVERVIVALLNKQYLDDEYNATAYSVNVYVKPGPQAIRLTRLSEENARQLTGLLDVNLSSKPKKKAKARKSNAEEENGEGTAAGSKKKGNGSSGPPKKRQQGKERTLTDDLDDIIDSDEEAAFTESASAAAESSSKPAPGPTATAGRSFSGTQRPISELLERMSASRSKSGEQGQEYKKKRIRPSSSDEEDDDIEVDRFGWQVMPSRLAGKSALPTSSGSRSSGVKDEPIEID</sequence>
<evidence type="ECO:0000256" key="9">
    <source>
        <dbReference type="ARBA" id="ARBA00023242"/>
    </source>
</evidence>
<dbReference type="GO" id="GO:0046872">
    <property type="term" value="F:metal ion binding"/>
    <property type="evidence" value="ECO:0007669"/>
    <property type="project" value="UniProtKB-KW"/>
</dbReference>
<dbReference type="CDD" id="cd18794">
    <property type="entry name" value="SF2_C_RecQ"/>
    <property type="match status" value="1"/>
</dbReference>
<dbReference type="InterPro" id="IPR002464">
    <property type="entry name" value="DNA/RNA_helicase_DEAH_CS"/>
</dbReference>
<dbReference type="InterPro" id="IPR001650">
    <property type="entry name" value="Helicase_C-like"/>
</dbReference>
<keyword evidence="8" id="KW-0413">Isomerase</keyword>
<evidence type="ECO:0000259" key="15">
    <source>
        <dbReference type="PROSITE" id="PS51194"/>
    </source>
</evidence>
<keyword evidence="6 11" id="KW-0067">ATP-binding</keyword>
<evidence type="ECO:0000256" key="2">
    <source>
        <dbReference type="ARBA" id="ARBA00022723"/>
    </source>
</evidence>
<keyword evidence="9 11" id="KW-0539">Nucleus</keyword>
<keyword evidence="4 11" id="KW-0378">Hydrolase</keyword>
<dbReference type="GO" id="GO:0005524">
    <property type="term" value="F:ATP binding"/>
    <property type="evidence" value="ECO:0007669"/>
    <property type="project" value="UniProtKB-KW"/>
</dbReference>
<dbReference type="STRING" id="1569628.A0A316UU71"/>
<evidence type="ECO:0000313" key="16">
    <source>
        <dbReference type="EMBL" id="PWN28850.1"/>
    </source>
</evidence>
<accession>A0A316UU71</accession>
<dbReference type="SMART" id="SM00490">
    <property type="entry name" value="HELICc"/>
    <property type="match status" value="1"/>
</dbReference>
<feature type="compositionally biased region" description="Acidic residues" evidence="12">
    <location>
        <begin position="743"/>
        <end position="756"/>
    </location>
</feature>
<dbReference type="GeneID" id="37026524"/>
<evidence type="ECO:0000256" key="6">
    <source>
        <dbReference type="ARBA" id="ARBA00022840"/>
    </source>
</evidence>
<evidence type="ECO:0000256" key="12">
    <source>
        <dbReference type="SAM" id="MobiDB-lite"/>
    </source>
</evidence>
<evidence type="ECO:0000256" key="1">
    <source>
        <dbReference type="ARBA" id="ARBA00005446"/>
    </source>
</evidence>
<feature type="compositionally biased region" description="Polar residues" evidence="12">
    <location>
        <begin position="779"/>
        <end position="789"/>
    </location>
</feature>
<dbReference type="FunFam" id="3.40.50.300:FF:001975">
    <property type="entry name" value="ATP-dependent DNA helicase"/>
    <property type="match status" value="1"/>
</dbReference>
<dbReference type="AlphaFoldDB" id="A0A316UU71"/>
<evidence type="ECO:0000256" key="5">
    <source>
        <dbReference type="ARBA" id="ARBA00022806"/>
    </source>
</evidence>
<dbReference type="NCBIfam" id="TIGR00614">
    <property type="entry name" value="recQ_fam"/>
    <property type="match status" value="1"/>
</dbReference>
<comment type="catalytic activity">
    <reaction evidence="10 11">
        <text>Couples ATP hydrolysis with the unwinding of duplex DNA by translocating in the 3'-5' direction.</text>
        <dbReference type="EC" id="5.6.2.4"/>
    </reaction>
</comment>
<dbReference type="PANTHER" id="PTHR13710:SF105">
    <property type="entry name" value="ATP-DEPENDENT DNA HELICASE Q1"/>
    <property type="match status" value="1"/>
</dbReference>
<evidence type="ECO:0000256" key="10">
    <source>
        <dbReference type="ARBA" id="ARBA00034617"/>
    </source>
</evidence>
<proteinExistence type="inferred from homology"/>
<dbReference type="EMBL" id="KZ819664">
    <property type="protein sequence ID" value="PWN28850.1"/>
    <property type="molecule type" value="Genomic_DNA"/>
</dbReference>
<feature type="signal peptide" evidence="13">
    <location>
        <begin position="1"/>
        <end position="20"/>
    </location>
</feature>
<dbReference type="GO" id="GO:0000724">
    <property type="term" value="P:double-strand break repair via homologous recombination"/>
    <property type="evidence" value="ECO:0007669"/>
    <property type="project" value="TreeGrafter"/>
</dbReference>
<dbReference type="SUPFAM" id="SSF52540">
    <property type="entry name" value="P-loop containing nucleoside triphosphate hydrolases"/>
    <property type="match status" value="1"/>
</dbReference>
<dbReference type="PROSITE" id="PS51194">
    <property type="entry name" value="HELICASE_CTER"/>
    <property type="match status" value="1"/>
</dbReference>
<name>A0A316UU71_9BASI</name>
<evidence type="ECO:0000256" key="8">
    <source>
        <dbReference type="ARBA" id="ARBA00023235"/>
    </source>
</evidence>
<dbReference type="PROSITE" id="PS51192">
    <property type="entry name" value="HELICASE_ATP_BIND_1"/>
    <property type="match status" value="1"/>
</dbReference>
<feature type="compositionally biased region" description="Basic residues" evidence="12">
    <location>
        <begin position="695"/>
        <end position="704"/>
    </location>
</feature>
<dbReference type="Pfam" id="PF00270">
    <property type="entry name" value="DEAD"/>
    <property type="match status" value="1"/>
</dbReference>
<dbReference type="OrthoDB" id="10261556at2759"/>
<dbReference type="Proteomes" id="UP000245884">
    <property type="component" value="Unassembled WGS sequence"/>
</dbReference>
<evidence type="ECO:0000256" key="11">
    <source>
        <dbReference type="RuleBase" id="RU364117"/>
    </source>
</evidence>
<feature type="compositionally biased region" description="Basic and acidic residues" evidence="12">
    <location>
        <begin position="858"/>
        <end position="867"/>
    </location>
</feature>
<dbReference type="Gene3D" id="1.10.10.10">
    <property type="entry name" value="Winged helix-like DNA-binding domain superfamily/Winged helix DNA-binding domain"/>
    <property type="match status" value="1"/>
</dbReference>
<dbReference type="GO" id="GO:0016887">
    <property type="term" value="F:ATP hydrolysis activity"/>
    <property type="evidence" value="ECO:0007669"/>
    <property type="project" value="RHEA"/>
</dbReference>
<keyword evidence="3 11" id="KW-0547">Nucleotide-binding</keyword>
<comment type="catalytic activity">
    <reaction evidence="11">
        <text>ATP + H2O = ADP + phosphate + H(+)</text>
        <dbReference type="Rhea" id="RHEA:13065"/>
        <dbReference type="ChEBI" id="CHEBI:15377"/>
        <dbReference type="ChEBI" id="CHEBI:15378"/>
        <dbReference type="ChEBI" id="CHEBI:30616"/>
        <dbReference type="ChEBI" id="CHEBI:43474"/>
        <dbReference type="ChEBI" id="CHEBI:456216"/>
    </reaction>
</comment>
<dbReference type="GO" id="GO:0043138">
    <property type="term" value="F:3'-5' DNA helicase activity"/>
    <property type="evidence" value="ECO:0007669"/>
    <property type="project" value="UniProtKB-EC"/>
</dbReference>
<evidence type="ECO:0000256" key="3">
    <source>
        <dbReference type="ARBA" id="ARBA00022741"/>
    </source>
</evidence>
<comment type="similarity">
    <text evidence="1 11">Belongs to the helicase family. RecQ subfamily.</text>
</comment>
<evidence type="ECO:0000313" key="17">
    <source>
        <dbReference type="Proteomes" id="UP000245884"/>
    </source>
</evidence>
<feature type="chain" id="PRO_5016448707" description="ATP-dependent DNA helicase" evidence="13">
    <location>
        <begin position="21"/>
        <end position="867"/>
    </location>
</feature>
<dbReference type="GO" id="GO:0005737">
    <property type="term" value="C:cytoplasm"/>
    <property type="evidence" value="ECO:0007669"/>
    <property type="project" value="TreeGrafter"/>
</dbReference>
<dbReference type="EC" id="5.6.2.4" evidence="11"/>
<dbReference type="InterPro" id="IPR011545">
    <property type="entry name" value="DEAD/DEAH_box_helicase_dom"/>
</dbReference>
<feature type="compositionally biased region" description="Low complexity" evidence="12">
    <location>
        <begin position="757"/>
        <end position="769"/>
    </location>
</feature>
<dbReference type="GO" id="GO:0005634">
    <property type="term" value="C:nucleus"/>
    <property type="evidence" value="ECO:0007669"/>
    <property type="project" value="UniProtKB-SubCell"/>
</dbReference>
<evidence type="ECO:0000256" key="4">
    <source>
        <dbReference type="ARBA" id="ARBA00022801"/>
    </source>
</evidence>
<dbReference type="GO" id="GO:0005694">
    <property type="term" value="C:chromosome"/>
    <property type="evidence" value="ECO:0007669"/>
    <property type="project" value="TreeGrafter"/>
</dbReference>
<keyword evidence="5 11" id="KW-0347">Helicase</keyword>
<feature type="region of interest" description="Disordered" evidence="12">
    <location>
        <begin position="23"/>
        <end position="69"/>
    </location>
</feature>
<dbReference type="GO" id="GO:0003677">
    <property type="term" value="F:DNA binding"/>
    <property type="evidence" value="ECO:0007669"/>
    <property type="project" value="UniProtKB-KW"/>
</dbReference>
<gene>
    <name evidence="16" type="ORF">BDZ90DRAFT_226178</name>
</gene>
<feature type="region of interest" description="Disordered" evidence="12">
    <location>
        <begin position="687"/>
        <end position="867"/>
    </location>
</feature>
<keyword evidence="17" id="KW-1185">Reference proteome</keyword>